<keyword evidence="8" id="KW-1185">Reference proteome</keyword>
<sequence>MKPMILITNDDGILSPGLAAAAEAVADLADVVISAPHTQQTGMGRAFPRTEDTGIIEEVEMSVRGRSVKGYSVHGSPAFAAAHGILELAERKPDLCISGINYGENLGTVLTCSGTFGAALEAVSHQVPAIAVSLEADLQIQRSNEFQDTDWGASIEVLRTWTSRVLQQGMPKDVDILNINVPARPAKRGEYRITTQSRQNYFQFIKPEKRELGQPFLLKSHLWVDEDTLEKNSDIYAVYVDKIASVTPVNIVMSVEM</sequence>
<dbReference type="InterPro" id="IPR036523">
    <property type="entry name" value="SurE-like_sf"/>
</dbReference>
<dbReference type="AlphaFoldDB" id="A0A315ZWJ7"/>
<dbReference type="GO" id="GO:0008253">
    <property type="term" value="F:5'-nucleotidase activity"/>
    <property type="evidence" value="ECO:0007669"/>
    <property type="project" value="UniProtKB-EC"/>
</dbReference>
<dbReference type="EMBL" id="UHJJ01000005">
    <property type="protein sequence ID" value="SUQ14137.1"/>
    <property type="molecule type" value="Genomic_DNA"/>
</dbReference>
<reference evidence="8" key="1">
    <citation type="submission" date="2017-07" db="EMBL/GenBank/DDBJ databases">
        <authorList>
            <person name="Varghese N."/>
            <person name="Submissions S."/>
        </authorList>
    </citation>
    <scope>NUCLEOTIDE SEQUENCE [LARGE SCALE GENOMIC DNA]</scope>
    <source>
        <strain evidence="8">NLAE-zl-C134</strain>
    </source>
</reference>
<dbReference type="Gene3D" id="3.40.1210.10">
    <property type="entry name" value="Survival protein SurE-like phosphatase/nucleotidase"/>
    <property type="match status" value="1"/>
</dbReference>
<dbReference type="PANTHER" id="PTHR30457:SF0">
    <property type="entry name" value="PHOSPHATASE, PUTATIVE (AFU_ORTHOLOGUE AFUA_4G01070)-RELATED"/>
    <property type="match status" value="1"/>
</dbReference>
<evidence type="ECO:0000259" key="6">
    <source>
        <dbReference type="Pfam" id="PF01975"/>
    </source>
</evidence>
<dbReference type="InterPro" id="IPR002828">
    <property type="entry name" value="SurE-like_Pase/nucleotidase"/>
</dbReference>
<dbReference type="OrthoDB" id="9780815at2"/>
<evidence type="ECO:0000313" key="8">
    <source>
        <dbReference type="Proteomes" id="UP000254051"/>
    </source>
</evidence>
<keyword evidence="5" id="KW-0378">Hydrolase</keyword>
<dbReference type="InterPro" id="IPR030048">
    <property type="entry name" value="SurE"/>
</dbReference>
<dbReference type="NCBIfam" id="TIGR00087">
    <property type="entry name" value="surE"/>
    <property type="match status" value="1"/>
</dbReference>
<evidence type="ECO:0000256" key="1">
    <source>
        <dbReference type="ARBA" id="ARBA00000815"/>
    </source>
</evidence>
<dbReference type="Pfam" id="PF01975">
    <property type="entry name" value="SurE"/>
    <property type="match status" value="1"/>
</dbReference>
<protein>
    <recommendedName>
        <fullName evidence="3">5'-nucleotidase</fullName>
        <ecNumber evidence="3">3.1.3.5</ecNumber>
    </recommendedName>
</protein>
<evidence type="ECO:0000256" key="5">
    <source>
        <dbReference type="ARBA" id="ARBA00022801"/>
    </source>
</evidence>
<dbReference type="SUPFAM" id="SSF64167">
    <property type="entry name" value="SurE-like"/>
    <property type="match status" value="1"/>
</dbReference>
<dbReference type="RefSeq" id="WP_109710750.1">
    <property type="nucleotide sequence ID" value="NZ_QGDS01000005.1"/>
</dbReference>
<proteinExistence type="inferred from homology"/>
<evidence type="ECO:0000256" key="3">
    <source>
        <dbReference type="ARBA" id="ARBA00012643"/>
    </source>
</evidence>
<accession>A0A315ZWJ7</accession>
<keyword evidence="4" id="KW-0479">Metal-binding</keyword>
<evidence type="ECO:0000256" key="4">
    <source>
        <dbReference type="ARBA" id="ARBA00022723"/>
    </source>
</evidence>
<gene>
    <name evidence="7" type="ORF">SAMN05216529_105112</name>
</gene>
<dbReference type="Proteomes" id="UP000254051">
    <property type="component" value="Unassembled WGS sequence"/>
</dbReference>
<comment type="catalytic activity">
    <reaction evidence="1">
        <text>a ribonucleoside 5'-phosphate + H2O = a ribonucleoside + phosphate</text>
        <dbReference type="Rhea" id="RHEA:12484"/>
        <dbReference type="ChEBI" id="CHEBI:15377"/>
        <dbReference type="ChEBI" id="CHEBI:18254"/>
        <dbReference type="ChEBI" id="CHEBI:43474"/>
        <dbReference type="ChEBI" id="CHEBI:58043"/>
        <dbReference type="EC" id="3.1.3.5"/>
    </reaction>
</comment>
<dbReference type="EC" id="3.1.3.5" evidence="3"/>
<organism evidence="7 8">
    <name type="scientific">Faecalicatena contorta</name>
    <dbReference type="NCBI Taxonomy" id="39482"/>
    <lineage>
        <taxon>Bacteria</taxon>
        <taxon>Bacillati</taxon>
        <taxon>Bacillota</taxon>
        <taxon>Clostridia</taxon>
        <taxon>Lachnospirales</taxon>
        <taxon>Lachnospiraceae</taxon>
        <taxon>Faecalicatena</taxon>
    </lineage>
</organism>
<feature type="domain" description="Survival protein SurE-like phosphatase/nucleotidase" evidence="6">
    <location>
        <begin position="5"/>
        <end position="201"/>
    </location>
</feature>
<dbReference type="GO" id="GO:0046872">
    <property type="term" value="F:metal ion binding"/>
    <property type="evidence" value="ECO:0007669"/>
    <property type="project" value="UniProtKB-KW"/>
</dbReference>
<comment type="similarity">
    <text evidence="2">Belongs to the SurE nucleotidase family.</text>
</comment>
<dbReference type="PANTHER" id="PTHR30457">
    <property type="entry name" value="5'-NUCLEOTIDASE SURE"/>
    <property type="match status" value="1"/>
</dbReference>
<name>A0A315ZWJ7_9FIRM</name>
<evidence type="ECO:0000256" key="2">
    <source>
        <dbReference type="ARBA" id="ARBA00011062"/>
    </source>
</evidence>
<evidence type="ECO:0000313" key="7">
    <source>
        <dbReference type="EMBL" id="SUQ14137.1"/>
    </source>
</evidence>